<keyword evidence="2" id="KW-1185">Reference proteome</keyword>
<proteinExistence type="predicted"/>
<evidence type="ECO:0000313" key="1">
    <source>
        <dbReference type="EMBL" id="KAF5401698.1"/>
    </source>
</evidence>
<protein>
    <submittedName>
        <fullName evidence="1">Uncharacterized protein</fullName>
    </submittedName>
</protein>
<evidence type="ECO:0000313" key="2">
    <source>
        <dbReference type="Proteomes" id="UP000748531"/>
    </source>
</evidence>
<dbReference type="EMBL" id="LUCH01002299">
    <property type="protein sequence ID" value="KAF5401698.1"/>
    <property type="molecule type" value="Genomic_DNA"/>
</dbReference>
<dbReference type="Proteomes" id="UP000748531">
    <property type="component" value="Unassembled WGS sequence"/>
</dbReference>
<gene>
    <name evidence="1" type="ORF">PHET_04406</name>
</gene>
<accession>A0A8J4T8T6</accession>
<comment type="caution">
    <text evidence="1">The sequence shown here is derived from an EMBL/GenBank/DDBJ whole genome shotgun (WGS) entry which is preliminary data.</text>
</comment>
<reference evidence="1" key="1">
    <citation type="submission" date="2019-05" db="EMBL/GenBank/DDBJ databases">
        <title>Annotation for the trematode Paragonimus heterotremus.</title>
        <authorList>
            <person name="Choi Y.-J."/>
        </authorList>
    </citation>
    <scope>NUCLEOTIDE SEQUENCE</scope>
    <source>
        <strain evidence="1">LC</strain>
    </source>
</reference>
<dbReference type="AlphaFoldDB" id="A0A8J4T8T6"/>
<name>A0A8J4T8T6_9TREM</name>
<sequence>MQGYFFCLPFCFFTSNNSKTNGTRVIESNTDSITGMRINEQPLTSRSVHHTF</sequence>
<organism evidence="1 2">
    <name type="scientific">Paragonimus heterotremus</name>
    <dbReference type="NCBI Taxonomy" id="100268"/>
    <lineage>
        <taxon>Eukaryota</taxon>
        <taxon>Metazoa</taxon>
        <taxon>Spiralia</taxon>
        <taxon>Lophotrochozoa</taxon>
        <taxon>Platyhelminthes</taxon>
        <taxon>Trematoda</taxon>
        <taxon>Digenea</taxon>
        <taxon>Plagiorchiida</taxon>
        <taxon>Troglotremata</taxon>
        <taxon>Troglotrematidae</taxon>
        <taxon>Paragonimus</taxon>
    </lineage>
</organism>